<sequence length="66" mass="7227">MVEVIESKKSREKGKSKWSAGLTLALLVLSVAVVIGWSSVGPRIGYLTRDGDHKHCTCPKVWSLCD</sequence>
<evidence type="ECO:0000313" key="1">
    <source>
        <dbReference type="EMBL" id="KAI4368080.1"/>
    </source>
</evidence>
<name>A0ACB9QNA2_9MYRT</name>
<accession>A0ACB9QNA2</accession>
<organism evidence="1 2">
    <name type="scientific">Melastoma candidum</name>
    <dbReference type="NCBI Taxonomy" id="119954"/>
    <lineage>
        <taxon>Eukaryota</taxon>
        <taxon>Viridiplantae</taxon>
        <taxon>Streptophyta</taxon>
        <taxon>Embryophyta</taxon>
        <taxon>Tracheophyta</taxon>
        <taxon>Spermatophyta</taxon>
        <taxon>Magnoliopsida</taxon>
        <taxon>eudicotyledons</taxon>
        <taxon>Gunneridae</taxon>
        <taxon>Pentapetalae</taxon>
        <taxon>rosids</taxon>
        <taxon>malvids</taxon>
        <taxon>Myrtales</taxon>
        <taxon>Melastomataceae</taxon>
        <taxon>Melastomatoideae</taxon>
        <taxon>Melastomateae</taxon>
        <taxon>Melastoma</taxon>
    </lineage>
</organism>
<dbReference type="Proteomes" id="UP001057402">
    <property type="component" value="Chromosome 5"/>
</dbReference>
<proteinExistence type="predicted"/>
<keyword evidence="2" id="KW-1185">Reference proteome</keyword>
<evidence type="ECO:0000313" key="2">
    <source>
        <dbReference type="Proteomes" id="UP001057402"/>
    </source>
</evidence>
<comment type="caution">
    <text evidence="1">The sequence shown here is derived from an EMBL/GenBank/DDBJ whole genome shotgun (WGS) entry which is preliminary data.</text>
</comment>
<gene>
    <name evidence="1" type="ORF">MLD38_016682</name>
</gene>
<protein>
    <submittedName>
        <fullName evidence="1">Uncharacterized protein</fullName>
    </submittedName>
</protein>
<dbReference type="EMBL" id="CM042884">
    <property type="protein sequence ID" value="KAI4368080.1"/>
    <property type="molecule type" value="Genomic_DNA"/>
</dbReference>
<reference evidence="2" key="1">
    <citation type="journal article" date="2023" name="Front. Plant Sci.">
        <title>Chromosomal-level genome assembly of Melastoma candidum provides insights into trichome evolution.</title>
        <authorList>
            <person name="Zhong Y."/>
            <person name="Wu W."/>
            <person name="Sun C."/>
            <person name="Zou P."/>
            <person name="Liu Y."/>
            <person name="Dai S."/>
            <person name="Zhou R."/>
        </authorList>
    </citation>
    <scope>NUCLEOTIDE SEQUENCE [LARGE SCALE GENOMIC DNA]</scope>
</reference>